<keyword evidence="2" id="KW-0472">Membrane</keyword>
<organism evidence="3 4">
    <name type="scientific">Hemibagrus guttatus</name>
    <dbReference type="NCBI Taxonomy" id="175788"/>
    <lineage>
        <taxon>Eukaryota</taxon>
        <taxon>Metazoa</taxon>
        <taxon>Chordata</taxon>
        <taxon>Craniata</taxon>
        <taxon>Vertebrata</taxon>
        <taxon>Euteleostomi</taxon>
        <taxon>Actinopterygii</taxon>
        <taxon>Neopterygii</taxon>
        <taxon>Teleostei</taxon>
        <taxon>Ostariophysi</taxon>
        <taxon>Siluriformes</taxon>
        <taxon>Bagridae</taxon>
        <taxon>Hemibagrus</taxon>
    </lineage>
</organism>
<feature type="compositionally biased region" description="Polar residues" evidence="1">
    <location>
        <begin position="259"/>
        <end position="287"/>
    </location>
</feature>
<keyword evidence="4" id="KW-1185">Reference proteome</keyword>
<comment type="caution">
    <text evidence="3">The sequence shown here is derived from an EMBL/GenBank/DDBJ whole genome shotgun (WGS) entry which is preliminary data.</text>
</comment>
<evidence type="ECO:0000256" key="1">
    <source>
        <dbReference type="SAM" id="MobiDB-lite"/>
    </source>
</evidence>
<dbReference type="Proteomes" id="UP001274896">
    <property type="component" value="Unassembled WGS sequence"/>
</dbReference>
<keyword evidence="2" id="KW-1133">Transmembrane helix</keyword>
<feature type="compositionally biased region" description="Low complexity" evidence="1">
    <location>
        <begin position="87"/>
        <end position="99"/>
    </location>
</feature>
<evidence type="ECO:0000256" key="2">
    <source>
        <dbReference type="SAM" id="Phobius"/>
    </source>
</evidence>
<dbReference type="AlphaFoldDB" id="A0AAE0QIZ5"/>
<protein>
    <submittedName>
        <fullName evidence="3">Uncharacterized protein</fullName>
    </submittedName>
</protein>
<reference evidence="3" key="1">
    <citation type="submission" date="2023-06" db="EMBL/GenBank/DDBJ databases">
        <title>Male Hemibagrus guttatus genome.</title>
        <authorList>
            <person name="Bian C."/>
        </authorList>
    </citation>
    <scope>NUCLEOTIDE SEQUENCE</scope>
    <source>
        <strain evidence="3">Male_cb2023</strain>
        <tissue evidence="3">Muscle</tissue>
    </source>
</reference>
<gene>
    <name evidence="3" type="ORF">QTP70_015570</name>
</gene>
<evidence type="ECO:0000313" key="3">
    <source>
        <dbReference type="EMBL" id="KAK3521694.1"/>
    </source>
</evidence>
<evidence type="ECO:0000313" key="4">
    <source>
        <dbReference type="Proteomes" id="UP001274896"/>
    </source>
</evidence>
<feature type="transmembrane region" description="Helical" evidence="2">
    <location>
        <begin position="168"/>
        <end position="190"/>
    </location>
</feature>
<keyword evidence="2" id="KW-0812">Transmembrane</keyword>
<accession>A0AAE0QIZ5</accession>
<name>A0AAE0QIZ5_9TELE</name>
<feature type="compositionally biased region" description="Acidic residues" evidence="1">
    <location>
        <begin position="232"/>
        <end position="246"/>
    </location>
</feature>
<proteinExistence type="predicted"/>
<sequence length="296" mass="32730">MSLMSVILHSQSHIFSCFITSCFTLHTLISPDNTSRLISKRLRTAVKDLEHFGEYMYRIQLLDSKMYHFVCFILVVSLEGIKTQSPNSTTNDVSNTTSSQHPTADITPNNFGYSTNTSTMMYTNNKEMPTSKSTNTNSNCQTTADKPNSNKQADCLIGLTNIKEMLPFFITAFLSVVCILLLLIIMCLACKSCRGVRNDKMVVMKSSRRSSVNGGPSELEVRYSSVKVEIETTPDEEQERTPEEEVGGAAAEVGVQVSAKENTNSANDTTETIETAPTQKVDQSGQTDLEDLEKAE</sequence>
<feature type="region of interest" description="Disordered" evidence="1">
    <location>
        <begin position="83"/>
        <end position="105"/>
    </location>
</feature>
<dbReference type="EMBL" id="JAUCMX010000015">
    <property type="protein sequence ID" value="KAK3521694.1"/>
    <property type="molecule type" value="Genomic_DNA"/>
</dbReference>
<feature type="region of interest" description="Disordered" evidence="1">
    <location>
        <begin position="229"/>
        <end position="296"/>
    </location>
</feature>